<feature type="domain" description="Ig-like" evidence="8">
    <location>
        <begin position="218"/>
        <end position="315"/>
    </location>
</feature>
<dbReference type="SMART" id="SM00408">
    <property type="entry name" value="IGc2"/>
    <property type="match status" value="4"/>
</dbReference>
<dbReference type="GO" id="GO:0005886">
    <property type="term" value="C:plasma membrane"/>
    <property type="evidence" value="ECO:0007669"/>
    <property type="project" value="UniProtKB-SubCell"/>
</dbReference>
<evidence type="ECO:0000256" key="7">
    <source>
        <dbReference type="ARBA" id="ARBA00023319"/>
    </source>
</evidence>
<evidence type="ECO:0000256" key="2">
    <source>
        <dbReference type="ARBA" id="ARBA00022475"/>
    </source>
</evidence>
<dbReference type="InterPro" id="IPR036116">
    <property type="entry name" value="FN3_sf"/>
</dbReference>
<gene>
    <name evidence="10" type="ORF">MENT_LOCUS4506</name>
</gene>
<keyword evidence="3" id="KW-0677">Repeat</keyword>
<dbReference type="InterPro" id="IPR036179">
    <property type="entry name" value="Ig-like_dom_sf"/>
</dbReference>
<keyword evidence="4" id="KW-0472">Membrane</keyword>
<feature type="domain" description="Ig-like" evidence="8">
    <location>
        <begin position="733"/>
        <end position="838"/>
    </location>
</feature>
<protein>
    <submittedName>
        <fullName evidence="10">Uncharacterized protein</fullName>
    </submittedName>
</protein>
<proteinExistence type="predicted"/>
<dbReference type="Proteomes" id="UP000580250">
    <property type="component" value="Unassembled WGS sequence"/>
</dbReference>
<sequence length="1398" mass="158322">MNFVCLPTILFNCLNFNCYLRLLFVLLFTTDRIIAYVVELPKSTMTTTKRTNNDRLRPIILDENLCPQGWLSGGEQCIQLQFVASGMSQSSIECKRLGAELVNVVDEDGEPSLQLLDDLSSILEEASNTGVSMQSWLVSSGHFSPEWDSSNERIRFHKLPRENNHNMEILGLRRRRGQRLFELTLLSNTSINPFICALNPLTRRVLLYQQLLLPRGAPQFVEQPQPNGYFFDTSSGSNHSFLSLPCSAIGNPTPSIRWYKNGGEEIDLNSPNSTFIVSGGALLVPVSKIQPSPITFHCVATNELGSVRSLTATIRPAFIEPFQDYRLDAYPLILGTTMSGGARLECNAPRHFPRSFTFFWVRGGSYERFVEVTPRLFISMEGTLYFAYNLREDDDSYACIATIETQSAQQGPFFRLILPHLNTKHKSAHGKVQRFPHSFAPRIDEYQPQLFPELPIRGQTVHLECFAYGFPIPTYRWTRVDGLPLPVGRHKLLSFGRILRIDAAELTDSGRYRCTAQNELGTTSAELKLIIQAPPVLFHPLIDQLVAPNSTASLHCQIPDSGGIQVEWFRNGSPLSPLLLTEQERKRFLIAGNELTIVNASPSDSGMFQCIVSNDIGSVTSSALLFVTELAPRFHSNVFPSKIFVVEGTHLSIPCLVQSNPPAKTHWKKLDDSSEAEGLELNNFIDQSVPGQEIALLNIENAQALDSGLYECTAINRLGKARAIMRLEVIPRPQMSIQIEESKEDQFSKKFTCEVEIACHSVEDCPEALFSWEFNDKPIESLTFGNGGQEQHQTIRMGQRENAFKQIENGRINRLVKQQSQLELPTKFTKENVGRFACNSLFGVATVEVEPSLIFVPLKLSVGEVHDGSVKLLYRILQPQTSNVKRRDGHYKQKPIEKIYQLDVRTALDRYWRPIRRVELDENAVSSNSLEREILLEKLEPNQLYQFRLRPSTERVQYATLSDWVRTPEAVPSQVVQNLRFRMLDDQHLLLEWDPIERVFHSAPQLRYNVSWNLHDGQQFSESTTTPRIVIILPSNLKNNSKDCLILNVNVRPYNRVGPGKVATSKVVRASDKKPQRFAVNLQLNTVNSTHLNISWNWEGIDPCENVLGAKIICNEEGTTNNLDNFGNIKEKKGDRQQSKLPNFSNSLHQQISQSVPSEYNFWLFGGLLPERNYFCKIIAFDQYGRNGPERIESFGRGRTAEKAPDKAPEISFVLVKEVEDLDSEIDKGTSSTINKRGYALLLDWRPVPLTLTTTTIINESYSAKDGSSLTSKIRSEIRKSEENSSRQRGYKIFVYVTETAEQPIELTLSEAELHEPQRPSARIDGLKPMFYYSIQIAAFNPGGIGPLSERIPVRVGLHRQQQLNDEWNAGSQSNRLNFNILFVFFTLVMCYSIERIF</sequence>
<feature type="domain" description="Ig-like" evidence="8">
    <location>
        <begin position="534"/>
        <end position="626"/>
    </location>
</feature>
<reference evidence="10 11" key="1">
    <citation type="submission" date="2020-08" db="EMBL/GenBank/DDBJ databases">
        <authorList>
            <person name="Koutsovoulos G."/>
            <person name="Danchin GJ E."/>
        </authorList>
    </citation>
    <scope>NUCLEOTIDE SEQUENCE [LARGE SCALE GENOMIC DNA]</scope>
</reference>
<evidence type="ECO:0000313" key="10">
    <source>
        <dbReference type="EMBL" id="CAD2134787.1"/>
    </source>
</evidence>
<evidence type="ECO:0000256" key="1">
    <source>
        <dbReference type="ARBA" id="ARBA00004236"/>
    </source>
</evidence>
<dbReference type="Pfam" id="PF07679">
    <property type="entry name" value="I-set"/>
    <property type="match status" value="2"/>
</dbReference>
<dbReference type="PANTHER" id="PTHR10075">
    <property type="entry name" value="BASIGIN RELATED"/>
    <property type="match status" value="1"/>
</dbReference>
<evidence type="ECO:0000313" key="11">
    <source>
        <dbReference type="Proteomes" id="UP000580250"/>
    </source>
</evidence>
<dbReference type="SUPFAM" id="SSF48726">
    <property type="entry name" value="Immunoglobulin"/>
    <property type="match status" value="5"/>
</dbReference>
<name>A0A6V7TU18_MELEN</name>
<keyword evidence="7" id="KW-0393">Immunoglobulin domain</keyword>
<evidence type="ECO:0000256" key="5">
    <source>
        <dbReference type="ARBA" id="ARBA00023157"/>
    </source>
</evidence>
<dbReference type="SMART" id="SM00060">
    <property type="entry name" value="FN3"/>
    <property type="match status" value="4"/>
</dbReference>
<feature type="domain" description="Fibronectin type-III" evidence="9">
    <location>
        <begin position="1246"/>
        <end position="1359"/>
    </location>
</feature>
<dbReference type="InterPro" id="IPR013783">
    <property type="entry name" value="Ig-like_fold"/>
</dbReference>
<dbReference type="Pfam" id="PF13927">
    <property type="entry name" value="Ig_3"/>
    <property type="match status" value="1"/>
</dbReference>
<dbReference type="InterPro" id="IPR003598">
    <property type="entry name" value="Ig_sub2"/>
</dbReference>
<accession>A0A6V7TU18</accession>
<evidence type="ECO:0000259" key="9">
    <source>
        <dbReference type="PROSITE" id="PS50853"/>
    </source>
</evidence>
<comment type="caution">
    <text evidence="10">The sequence shown here is derived from an EMBL/GenBank/DDBJ whole genome shotgun (WGS) entry which is preliminary data.</text>
</comment>
<dbReference type="FunFam" id="2.60.40.10:FF:000005">
    <property type="entry name" value="Neuronal cell adhesion molecule"/>
    <property type="match status" value="1"/>
</dbReference>
<dbReference type="InterPro" id="IPR003961">
    <property type="entry name" value="FN3_dom"/>
</dbReference>
<dbReference type="PROSITE" id="PS50853">
    <property type="entry name" value="FN3"/>
    <property type="match status" value="2"/>
</dbReference>
<dbReference type="SUPFAM" id="SSF49265">
    <property type="entry name" value="Fibronectin type III"/>
    <property type="match status" value="2"/>
</dbReference>
<keyword evidence="6" id="KW-0325">Glycoprotein</keyword>
<dbReference type="OrthoDB" id="5982258at2759"/>
<feature type="domain" description="Ig-like" evidence="8">
    <location>
        <begin position="632"/>
        <end position="730"/>
    </location>
</feature>
<evidence type="ECO:0000256" key="6">
    <source>
        <dbReference type="ARBA" id="ARBA00023180"/>
    </source>
</evidence>
<dbReference type="PROSITE" id="PS50835">
    <property type="entry name" value="IG_LIKE"/>
    <property type="match status" value="6"/>
</dbReference>
<dbReference type="SMART" id="SM00409">
    <property type="entry name" value="IG"/>
    <property type="match status" value="4"/>
</dbReference>
<dbReference type="InterPro" id="IPR007110">
    <property type="entry name" value="Ig-like_dom"/>
</dbReference>
<dbReference type="PANTHER" id="PTHR10075:SF14">
    <property type="entry name" value="CELL ADHESION MOLECULE DSCAM2-RELATED"/>
    <property type="match status" value="1"/>
</dbReference>
<keyword evidence="2" id="KW-1003">Cell membrane</keyword>
<dbReference type="InterPro" id="IPR013098">
    <property type="entry name" value="Ig_I-set"/>
</dbReference>
<dbReference type="CDD" id="cd00063">
    <property type="entry name" value="FN3"/>
    <property type="match status" value="1"/>
</dbReference>
<dbReference type="EMBL" id="CAJEWN010000015">
    <property type="protein sequence ID" value="CAD2134787.1"/>
    <property type="molecule type" value="Genomic_DNA"/>
</dbReference>
<dbReference type="GO" id="GO:0098609">
    <property type="term" value="P:cell-cell adhesion"/>
    <property type="evidence" value="ECO:0007669"/>
    <property type="project" value="UniProtKB-ARBA"/>
</dbReference>
<evidence type="ECO:0000259" key="8">
    <source>
        <dbReference type="PROSITE" id="PS50835"/>
    </source>
</evidence>
<evidence type="ECO:0000256" key="4">
    <source>
        <dbReference type="ARBA" id="ARBA00023136"/>
    </source>
</evidence>
<evidence type="ECO:0000256" key="3">
    <source>
        <dbReference type="ARBA" id="ARBA00022737"/>
    </source>
</evidence>
<feature type="domain" description="Fibronectin type-III" evidence="9">
    <location>
        <begin position="975"/>
        <end position="1073"/>
    </location>
</feature>
<dbReference type="CDD" id="cd00096">
    <property type="entry name" value="Ig"/>
    <property type="match status" value="1"/>
</dbReference>
<feature type="domain" description="Ig-like" evidence="8">
    <location>
        <begin position="441"/>
        <end position="530"/>
    </location>
</feature>
<keyword evidence="5" id="KW-1015">Disulfide bond</keyword>
<dbReference type="InterPro" id="IPR003599">
    <property type="entry name" value="Ig_sub"/>
</dbReference>
<dbReference type="GO" id="GO:0048812">
    <property type="term" value="P:neuron projection morphogenesis"/>
    <property type="evidence" value="ECO:0007669"/>
    <property type="project" value="UniProtKB-ARBA"/>
</dbReference>
<feature type="domain" description="Ig-like" evidence="8">
    <location>
        <begin position="316"/>
        <end position="409"/>
    </location>
</feature>
<comment type="subcellular location">
    <subcellularLocation>
        <location evidence="1">Cell membrane</location>
    </subcellularLocation>
</comment>
<dbReference type="Gene3D" id="2.60.40.10">
    <property type="entry name" value="Immunoglobulins"/>
    <property type="match status" value="7"/>
</dbReference>
<organism evidence="10 11">
    <name type="scientific">Meloidogyne enterolobii</name>
    <name type="common">Root-knot nematode worm</name>
    <name type="synonym">Meloidogyne mayaguensis</name>
    <dbReference type="NCBI Taxonomy" id="390850"/>
    <lineage>
        <taxon>Eukaryota</taxon>
        <taxon>Metazoa</taxon>
        <taxon>Ecdysozoa</taxon>
        <taxon>Nematoda</taxon>
        <taxon>Chromadorea</taxon>
        <taxon>Rhabditida</taxon>
        <taxon>Tylenchina</taxon>
        <taxon>Tylenchomorpha</taxon>
        <taxon>Tylenchoidea</taxon>
        <taxon>Meloidogynidae</taxon>
        <taxon>Meloidogyninae</taxon>
        <taxon>Meloidogyne</taxon>
    </lineage>
</organism>